<evidence type="ECO:0000256" key="4">
    <source>
        <dbReference type="ARBA" id="ARBA00022490"/>
    </source>
</evidence>
<evidence type="ECO:0000256" key="5">
    <source>
        <dbReference type="ARBA" id="ARBA00022598"/>
    </source>
</evidence>
<dbReference type="SUPFAM" id="SSF48163">
    <property type="entry name" value="An anticodon-binding domain of class I aminoacyl-tRNA synthetases"/>
    <property type="match status" value="1"/>
</dbReference>
<dbReference type="Gene3D" id="3.40.50.620">
    <property type="entry name" value="HUPs"/>
    <property type="match status" value="1"/>
</dbReference>
<dbReference type="InterPro" id="IPR001412">
    <property type="entry name" value="aa-tRNA-synth_I_CS"/>
</dbReference>
<feature type="short sequence motif" description="'KMSKS' region" evidence="10">
    <location>
        <begin position="238"/>
        <end position="242"/>
    </location>
</feature>
<name>A0A3B1DZZ5_9GAMM</name>
<dbReference type="PANTHER" id="PTHR43311:SF2">
    <property type="entry name" value="GLUTAMATE--TRNA LIGASE, MITOCHONDRIAL-RELATED"/>
    <property type="match status" value="1"/>
</dbReference>
<dbReference type="GO" id="GO:0005524">
    <property type="term" value="F:ATP binding"/>
    <property type="evidence" value="ECO:0007669"/>
    <property type="project" value="UniProtKB-UniRule"/>
</dbReference>
<dbReference type="InterPro" id="IPR008925">
    <property type="entry name" value="aa_tRNA-synth_I_cd-bd_sf"/>
</dbReference>
<dbReference type="PRINTS" id="PR00987">
    <property type="entry name" value="TRNASYNTHGLU"/>
</dbReference>
<dbReference type="GO" id="GO:0005829">
    <property type="term" value="C:cytosol"/>
    <property type="evidence" value="ECO:0007669"/>
    <property type="project" value="TreeGrafter"/>
</dbReference>
<feature type="domain" description="Aminoacyl-tRNA synthetase class I anticodon-binding" evidence="12">
    <location>
        <begin position="341"/>
        <end position="462"/>
    </location>
</feature>
<evidence type="ECO:0000259" key="11">
    <source>
        <dbReference type="Pfam" id="PF00749"/>
    </source>
</evidence>
<dbReference type="PANTHER" id="PTHR43311">
    <property type="entry name" value="GLUTAMATE--TRNA LIGASE"/>
    <property type="match status" value="1"/>
</dbReference>
<comment type="catalytic activity">
    <reaction evidence="10">
        <text>tRNA(Glu) + L-glutamate + ATP = L-glutamyl-tRNA(Glu) + AMP + diphosphate</text>
        <dbReference type="Rhea" id="RHEA:23540"/>
        <dbReference type="Rhea" id="RHEA-COMP:9663"/>
        <dbReference type="Rhea" id="RHEA-COMP:9680"/>
        <dbReference type="ChEBI" id="CHEBI:29985"/>
        <dbReference type="ChEBI" id="CHEBI:30616"/>
        <dbReference type="ChEBI" id="CHEBI:33019"/>
        <dbReference type="ChEBI" id="CHEBI:78442"/>
        <dbReference type="ChEBI" id="CHEBI:78520"/>
        <dbReference type="ChEBI" id="CHEBI:456215"/>
        <dbReference type="EC" id="6.1.1.17"/>
    </reaction>
</comment>
<dbReference type="EC" id="6.1.1.17" evidence="10"/>
<dbReference type="GO" id="GO:0004818">
    <property type="term" value="F:glutamate-tRNA ligase activity"/>
    <property type="evidence" value="ECO:0007669"/>
    <property type="project" value="UniProtKB-UniRule"/>
</dbReference>
<comment type="caution">
    <text evidence="10">Lacks conserved residue(s) required for the propagation of feature annotation.</text>
</comment>
<keyword evidence="9 10" id="KW-0030">Aminoacyl-tRNA synthetase</keyword>
<dbReference type="InterPro" id="IPR049940">
    <property type="entry name" value="GluQ/Sye"/>
</dbReference>
<evidence type="ECO:0000256" key="10">
    <source>
        <dbReference type="HAMAP-Rule" id="MF_00022"/>
    </source>
</evidence>
<evidence type="ECO:0000313" key="13">
    <source>
        <dbReference type="EMBL" id="VAX76255.1"/>
    </source>
</evidence>
<dbReference type="InterPro" id="IPR014729">
    <property type="entry name" value="Rossmann-like_a/b/a_fold"/>
</dbReference>
<dbReference type="AlphaFoldDB" id="A0A3B1DZZ5"/>
<keyword evidence="6 10" id="KW-0547">Nucleotide-binding</keyword>
<dbReference type="InterPro" id="IPR020058">
    <property type="entry name" value="Glu/Gln-tRNA-synth_Ib_cat-dom"/>
</dbReference>
<dbReference type="CDD" id="cd00808">
    <property type="entry name" value="GluRS_core"/>
    <property type="match status" value="1"/>
</dbReference>
<dbReference type="OrthoDB" id="9807503at2"/>
<keyword evidence="4 10" id="KW-0963">Cytoplasm</keyword>
<dbReference type="STRING" id="1921549.GCA_900128825_00043"/>
<sequence>MKITTRFSPSPTGFLHIGGVRTALYSWLFARKYGGSFILRIEDTDIQRIKKDSVTDILFGLKYLGLSWDKGPIYQSDRLKIYQDIILFMLKKKIAYKCYCSQKRLEKLRKKQILNKKKPKYDKKCRNALFIFKKSNIPYVIRFKNPDKGFVTFKDMVRGNIRFSNEELDDLILQRSNGTPTYNFCVVVDDWKMNITHVIRGDDHINNTPRQINLLNALGAEIPMYAHASMILDPSRKKLSKRNNVMSLKSYIEEGFVPEAILNYIVRLGWSYKDKEIFSREEMISLFNLKSISKSPSILNYKKLLWLNHYYFNHLSLKEKYKYFSTYIKDKKIILDSKSDIRGLIKDFLCHYNTLKEFSISYSYFYEDINLSKVDNMHFYCSAMNVKILKFLHQNFSLLNVWNTKNILEEIQKSVLYFKIFFQDVAILLRIGISGKKNTPNISSIILYIGKDKLLFRINNFIEYIKYYLNK</sequence>
<dbReference type="HAMAP" id="MF_00022">
    <property type="entry name" value="Glu_tRNA_synth_type1"/>
    <property type="match status" value="1"/>
</dbReference>
<evidence type="ECO:0000256" key="1">
    <source>
        <dbReference type="ARBA" id="ARBA00004496"/>
    </source>
</evidence>
<feature type="short sequence motif" description="'HIGH' region" evidence="10">
    <location>
        <begin position="9"/>
        <end position="19"/>
    </location>
</feature>
<keyword evidence="7 10" id="KW-0067">ATP-binding</keyword>
<dbReference type="GO" id="GO:0000049">
    <property type="term" value="F:tRNA binding"/>
    <property type="evidence" value="ECO:0007669"/>
    <property type="project" value="InterPro"/>
</dbReference>
<protein>
    <recommendedName>
        <fullName evidence="10">Glutamate--tRNA ligase</fullName>
        <ecNumber evidence="10">6.1.1.17</ecNumber>
    </recommendedName>
    <alternativeName>
        <fullName evidence="10">Glutamyl-tRNA synthetase</fullName>
        <shortName evidence="10">GluRS</shortName>
    </alternativeName>
</protein>
<dbReference type="EMBL" id="LR025085">
    <property type="protein sequence ID" value="VAX76255.1"/>
    <property type="molecule type" value="Genomic_DNA"/>
</dbReference>
<feature type="binding site" evidence="10">
    <location>
        <position position="241"/>
    </location>
    <ligand>
        <name>ATP</name>
        <dbReference type="ChEBI" id="CHEBI:30616"/>
    </ligand>
</feature>
<comment type="similarity">
    <text evidence="2 10">Belongs to the class-I aminoacyl-tRNA synthetase family. Glutamate--tRNA ligase type 1 subfamily.</text>
</comment>
<evidence type="ECO:0000259" key="12">
    <source>
        <dbReference type="Pfam" id="PF19269"/>
    </source>
</evidence>
<evidence type="ECO:0000256" key="7">
    <source>
        <dbReference type="ARBA" id="ARBA00022840"/>
    </source>
</evidence>
<gene>
    <name evidence="10 13" type="primary">gltX</name>
    <name evidence="13" type="ORF">BUCINSTRO3249_0043</name>
</gene>
<comment type="function">
    <text evidence="10">Catalyzes the attachment of glutamate to tRNA(Glu) in a two-step reaction: glutamate is first activated by ATP to form Glu-AMP and then transferred to the acceptor end of tRNA(Glu).</text>
</comment>
<dbReference type="Gene3D" id="1.10.10.350">
    <property type="match status" value="1"/>
</dbReference>
<dbReference type="GO" id="GO:0006424">
    <property type="term" value="P:glutamyl-tRNA aminoacylation"/>
    <property type="evidence" value="ECO:0007669"/>
    <property type="project" value="UniProtKB-UniRule"/>
</dbReference>
<accession>A0A3B1DZZ5</accession>
<evidence type="ECO:0000256" key="8">
    <source>
        <dbReference type="ARBA" id="ARBA00022917"/>
    </source>
</evidence>
<keyword evidence="5 10" id="KW-0436">Ligase</keyword>
<feature type="domain" description="Glutamyl/glutaminyl-tRNA synthetase class Ib catalytic" evidence="11">
    <location>
        <begin position="2"/>
        <end position="306"/>
    </location>
</feature>
<evidence type="ECO:0000256" key="6">
    <source>
        <dbReference type="ARBA" id="ARBA00022741"/>
    </source>
</evidence>
<dbReference type="Proteomes" id="UP000271849">
    <property type="component" value="Chromosome"/>
</dbReference>
<dbReference type="InterPro" id="IPR020751">
    <property type="entry name" value="aa-tRNA-synth_I_codon-bd_sub2"/>
</dbReference>
<dbReference type="PROSITE" id="PS00178">
    <property type="entry name" value="AA_TRNA_LIGASE_I"/>
    <property type="match status" value="1"/>
</dbReference>
<proteinExistence type="inferred from homology"/>
<comment type="subcellular location">
    <subcellularLocation>
        <location evidence="1 10">Cytoplasm</location>
    </subcellularLocation>
</comment>
<dbReference type="Pfam" id="PF00749">
    <property type="entry name" value="tRNA-synt_1c"/>
    <property type="match status" value="1"/>
</dbReference>
<evidence type="ECO:0000256" key="3">
    <source>
        <dbReference type="ARBA" id="ARBA00011245"/>
    </source>
</evidence>
<dbReference type="InterPro" id="IPR045462">
    <property type="entry name" value="aa-tRNA-synth_I_cd-bd"/>
</dbReference>
<dbReference type="InterPro" id="IPR033910">
    <property type="entry name" value="GluRS_core"/>
</dbReference>
<reference evidence="14" key="1">
    <citation type="submission" date="2018-09" db="EMBL/GenBank/DDBJ databases">
        <authorList>
            <person name="Manzano-Marin A."/>
            <person name="Manzano-Marin A."/>
        </authorList>
    </citation>
    <scope>NUCLEOTIDE SEQUENCE [LARGE SCALE GENOMIC DNA]</scope>
    <source>
        <strain evidence="14">BuCistrobi</strain>
    </source>
</reference>
<keyword evidence="8 10" id="KW-0648">Protein biosynthesis</keyword>
<evidence type="ECO:0000256" key="2">
    <source>
        <dbReference type="ARBA" id="ARBA00007894"/>
    </source>
</evidence>
<dbReference type="NCBIfam" id="TIGR00464">
    <property type="entry name" value="gltX_bact"/>
    <property type="match status" value="1"/>
</dbReference>
<dbReference type="GO" id="GO:0008270">
    <property type="term" value="F:zinc ion binding"/>
    <property type="evidence" value="ECO:0007669"/>
    <property type="project" value="InterPro"/>
</dbReference>
<dbReference type="FunFam" id="3.40.50.620:FF:000007">
    <property type="entry name" value="Glutamate--tRNA ligase"/>
    <property type="match status" value="1"/>
</dbReference>
<dbReference type="Pfam" id="PF19269">
    <property type="entry name" value="Anticodon_2"/>
    <property type="match status" value="1"/>
</dbReference>
<dbReference type="SUPFAM" id="SSF52374">
    <property type="entry name" value="Nucleotidylyl transferase"/>
    <property type="match status" value="1"/>
</dbReference>
<comment type="subunit">
    <text evidence="3 10">Monomer.</text>
</comment>
<organism evidence="13 14">
    <name type="scientific">Buchnera aphidicola</name>
    <name type="common">Cinara strobi</name>
    <dbReference type="NCBI Taxonomy" id="1921549"/>
    <lineage>
        <taxon>Bacteria</taxon>
        <taxon>Pseudomonadati</taxon>
        <taxon>Pseudomonadota</taxon>
        <taxon>Gammaproteobacteria</taxon>
        <taxon>Enterobacterales</taxon>
        <taxon>Erwiniaceae</taxon>
        <taxon>Buchnera</taxon>
    </lineage>
</organism>
<dbReference type="InterPro" id="IPR000924">
    <property type="entry name" value="Glu/Gln-tRNA-synth"/>
</dbReference>
<dbReference type="InterPro" id="IPR004527">
    <property type="entry name" value="Glu-tRNA-ligase_bac/mito"/>
</dbReference>
<evidence type="ECO:0000256" key="9">
    <source>
        <dbReference type="ARBA" id="ARBA00023146"/>
    </source>
</evidence>
<dbReference type="RefSeq" id="WP_158348911.1">
    <property type="nucleotide sequence ID" value="NZ_LR025085.1"/>
</dbReference>
<evidence type="ECO:0000313" key="14">
    <source>
        <dbReference type="Proteomes" id="UP000271849"/>
    </source>
</evidence>